<dbReference type="GO" id="GO:0016020">
    <property type="term" value="C:membrane"/>
    <property type="evidence" value="ECO:0007669"/>
    <property type="project" value="UniProtKB-ARBA"/>
</dbReference>
<feature type="compositionally biased region" description="Polar residues" evidence="8">
    <location>
        <begin position="152"/>
        <end position="164"/>
    </location>
</feature>
<evidence type="ECO:0000256" key="5">
    <source>
        <dbReference type="ARBA" id="ARBA00022989"/>
    </source>
</evidence>
<dbReference type="EMBL" id="SOAU01000001">
    <property type="protein sequence ID" value="TDT16439.1"/>
    <property type="molecule type" value="Genomic_DNA"/>
</dbReference>
<dbReference type="InterPro" id="IPR003369">
    <property type="entry name" value="TatA/B/E"/>
</dbReference>
<comment type="caution">
    <text evidence="9">The sequence shown here is derived from an EMBL/GenBank/DDBJ whole genome shotgun (WGS) entry which is preliminary data.</text>
</comment>
<evidence type="ECO:0000256" key="1">
    <source>
        <dbReference type="ARBA" id="ARBA00004167"/>
    </source>
</evidence>
<proteinExistence type="predicted"/>
<feature type="compositionally biased region" description="Basic and acidic residues" evidence="8">
    <location>
        <begin position="68"/>
        <end position="90"/>
    </location>
</feature>
<accession>A0A4R7I0Q8</accession>
<evidence type="ECO:0000256" key="6">
    <source>
        <dbReference type="ARBA" id="ARBA00023010"/>
    </source>
</evidence>
<keyword evidence="6" id="KW-0811">Translocation</keyword>
<dbReference type="GO" id="GO:0015031">
    <property type="term" value="P:protein transport"/>
    <property type="evidence" value="ECO:0007669"/>
    <property type="project" value="UniProtKB-KW"/>
</dbReference>
<evidence type="ECO:0000256" key="8">
    <source>
        <dbReference type="SAM" id="MobiDB-lite"/>
    </source>
</evidence>
<evidence type="ECO:0000313" key="10">
    <source>
        <dbReference type="Proteomes" id="UP000294558"/>
    </source>
</evidence>
<gene>
    <name evidence="9" type="ORF">BDK89_2029</name>
</gene>
<name>A0A4R7I0Q8_9ACTN</name>
<keyword evidence="4" id="KW-0653">Protein transport</keyword>
<dbReference type="RefSeq" id="WP_166657501.1">
    <property type="nucleotide sequence ID" value="NZ_SOAU01000001.1"/>
</dbReference>
<reference evidence="9 10" key="1">
    <citation type="submission" date="2019-03" db="EMBL/GenBank/DDBJ databases">
        <title>Sequencing the genomes of 1000 actinobacteria strains.</title>
        <authorList>
            <person name="Klenk H.-P."/>
        </authorList>
    </citation>
    <scope>NUCLEOTIDE SEQUENCE [LARGE SCALE GENOMIC DNA]</scope>
    <source>
        <strain evidence="9 10">DSM 18936</strain>
    </source>
</reference>
<evidence type="ECO:0000256" key="2">
    <source>
        <dbReference type="ARBA" id="ARBA00022448"/>
    </source>
</evidence>
<keyword evidence="10" id="KW-1185">Reference proteome</keyword>
<protein>
    <submittedName>
        <fullName evidence="9">Sec-independent protein translocase protein TatB</fullName>
    </submittedName>
</protein>
<evidence type="ECO:0000256" key="3">
    <source>
        <dbReference type="ARBA" id="ARBA00022692"/>
    </source>
</evidence>
<organism evidence="9 10">
    <name type="scientific">Ilumatobacter fluminis</name>
    <dbReference type="NCBI Taxonomy" id="467091"/>
    <lineage>
        <taxon>Bacteria</taxon>
        <taxon>Bacillati</taxon>
        <taxon>Actinomycetota</taxon>
        <taxon>Acidimicrobiia</taxon>
        <taxon>Acidimicrobiales</taxon>
        <taxon>Ilumatobacteraceae</taxon>
        <taxon>Ilumatobacter</taxon>
    </lineage>
</organism>
<evidence type="ECO:0000256" key="4">
    <source>
        <dbReference type="ARBA" id="ARBA00022927"/>
    </source>
</evidence>
<dbReference type="PRINTS" id="PR01506">
    <property type="entry name" value="TATBPROTEIN"/>
</dbReference>
<keyword evidence="3" id="KW-0812">Transmembrane</keyword>
<comment type="subcellular location">
    <subcellularLocation>
        <location evidence="1">Membrane</location>
        <topology evidence="1">Single-pass membrane protein</topology>
    </subcellularLocation>
</comment>
<feature type="region of interest" description="Disordered" evidence="8">
    <location>
        <begin position="68"/>
        <end position="164"/>
    </location>
</feature>
<dbReference type="AlphaFoldDB" id="A0A4R7I0Q8"/>
<evidence type="ECO:0000256" key="7">
    <source>
        <dbReference type="ARBA" id="ARBA00023136"/>
    </source>
</evidence>
<dbReference type="Gene3D" id="1.20.5.3310">
    <property type="match status" value="1"/>
</dbReference>
<dbReference type="Pfam" id="PF02416">
    <property type="entry name" value="TatA_B_E"/>
    <property type="match status" value="1"/>
</dbReference>
<sequence length="164" mass="17570">MFNFQGSEIVIILLLALVVLGPEKLPEAMRKAGQMYGELKKMSSSFQSEFRSVLDEPVREVKETADLLRDSADFTKLQNGERDEKPKSGEMSEAGAMNLAPADPDSVPTDDVPFRPADPDSVPTDDMPFRPAPPDAPTGPTGSDAFGDLPTPNRSADTGTDGAS</sequence>
<dbReference type="Proteomes" id="UP000294558">
    <property type="component" value="Unassembled WGS sequence"/>
</dbReference>
<evidence type="ECO:0000313" key="9">
    <source>
        <dbReference type="EMBL" id="TDT16439.1"/>
    </source>
</evidence>
<keyword evidence="2" id="KW-0813">Transport</keyword>
<keyword evidence="5" id="KW-1133">Transmembrane helix</keyword>
<keyword evidence="7" id="KW-0472">Membrane</keyword>